<accession>X1SK34</accession>
<sequence>MSLPSVTTTKQNRTSVLKSQVRAERTSESVSGTPAVAVSGNMARGAGEVILASSLATNKGGGGGGSPLLDNYDTTARQSYAKAGVRWKILDENRRVRRFYQRYFSGVGVGGRLRFLTLTSSDEAVIKGYDIHKHFRALVMRLRRRWGRFEYMGVVEIKGDRQHLHLVFRGEYMAQVQLSAMWASIHKSPVVDIKAVYRARGGARYLAKYLAKEGVNRYWASYNWVFAGWVGWSRRVKRAVGHYPSRALLRSLAVLDKVKRRLAMDFLEYQYRPLWEATLDKVNGY</sequence>
<dbReference type="AlphaFoldDB" id="X1SK34"/>
<proteinExistence type="predicted"/>
<feature type="compositionally biased region" description="Polar residues" evidence="1">
    <location>
        <begin position="1"/>
        <end position="18"/>
    </location>
</feature>
<name>X1SK34_9ZZZZ</name>
<feature type="domain" description="Replication-associated protein ORF2/G2P" evidence="2">
    <location>
        <begin position="114"/>
        <end position="213"/>
    </location>
</feature>
<dbReference type="EMBL" id="BARW01000021">
    <property type="protein sequence ID" value="GAI68139.1"/>
    <property type="molecule type" value="Genomic_DNA"/>
</dbReference>
<gene>
    <name evidence="3" type="ORF">S12H4_00247</name>
</gene>
<reference evidence="3" key="1">
    <citation type="journal article" date="2014" name="Front. Microbiol.">
        <title>High frequency of phylogenetically diverse reductive dehalogenase-homologous genes in deep subseafloor sedimentary metagenomes.</title>
        <authorList>
            <person name="Kawai M."/>
            <person name="Futagami T."/>
            <person name="Toyoda A."/>
            <person name="Takaki Y."/>
            <person name="Nishi S."/>
            <person name="Hori S."/>
            <person name="Arai W."/>
            <person name="Tsubouchi T."/>
            <person name="Morono Y."/>
            <person name="Uchiyama I."/>
            <person name="Ito T."/>
            <person name="Fujiyama A."/>
            <person name="Inagaki F."/>
            <person name="Takami H."/>
        </authorList>
    </citation>
    <scope>NUCLEOTIDE SEQUENCE</scope>
    <source>
        <strain evidence="3">Expedition CK06-06</strain>
    </source>
</reference>
<dbReference type="InterPro" id="IPR056906">
    <property type="entry name" value="ORF2/G2P_dom"/>
</dbReference>
<protein>
    <recommendedName>
        <fullName evidence="2">Replication-associated protein ORF2/G2P domain-containing protein</fullName>
    </recommendedName>
</protein>
<feature type="region of interest" description="Disordered" evidence="1">
    <location>
        <begin position="1"/>
        <end position="33"/>
    </location>
</feature>
<dbReference type="Pfam" id="PF23343">
    <property type="entry name" value="REP_ORF2-G2P"/>
    <property type="match status" value="1"/>
</dbReference>
<comment type="caution">
    <text evidence="3">The sequence shown here is derived from an EMBL/GenBank/DDBJ whole genome shotgun (WGS) entry which is preliminary data.</text>
</comment>
<evidence type="ECO:0000313" key="3">
    <source>
        <dbReference type="EMBL" id="GAI68139.1"/>
    </source>
</evidence>
<organism evidence="3">
    <name type="scientific">marine sediment metagenome</name>
    <dbReference type="NCBI Taxonomy" id="412755"/>
    <lineage>
        <taxon>unclassified sequences</taxon>
        <taxon>metagenomes</taxon>
        <taxon>ecological metagenomes</taxon>
    </lineage>
</organism>
<evidence type="ECO:0000256" key="1">
    <source>
        <dbReference type="SAM" id="MobiDB-lite"/>
    </source>
</evidence>
<evidence type="ECO:0000259" key="2">
    <source>
        <dbReference type="Pfam" id="PF23343"/>
    </source>
</evidence>